<dbReference type="GeneID" id="18931281"/>
<dbReference type="HOGENOM" id="CLU_1661167_0_0_1"/>
<dbReference type="KEGG" id="mlr:MELLADRAFT_69640"/>
<evidence type="ECO:0000256" key="1">
    <source>
        <dbReference type="SAM" id="SignalP"/>
    </source>
</evidence>
<dbReference type="InParanoid" id="F4SBI8"/>
<dbReference type="InterPro" id="IPR036514">
    <property type="entry name" value="SGNH_hydro_sf"/>
</dbReference>
<feature type="chain" id="PRO_5003316006" description="SGNH hydrolase-type esterase domain-containing protein" evidence="1">
    <location>
        <begin position="20"/>
        <end position="159"/>
    </location>
</feature>
<sequence>MNHLLILILGFIWIRLNWTDLGNDLGGTPLAALKPKSSCPFYGGRPTNGKMWSEWLIEILQNHSNVKNYAVSGATVDKTLWHSADKSFDMAMEIDRFLCQKNQFDPSSSMVTLFFGNNDFIASNIESNQLSSLIPSSQKFLNQTKRLIDSGFTNFLILS</sequence>
<dbReference type="InterPro" id="IPR001087">
    <property type="entry name" value="GDSL"/>
</dbReference>
<dbReference type="GO" id="GO:0016788">
    <property type="term" value="F:hydrolase activity, acting on ester bonds"/>
    <property type="evidence" value="ECO:0007669"/>
    <property type="project" value="InterPro"/>
</dbReference>
<evidence type="ECO:0000313" key="2">
    <source>
        <dbReference type="EMBL" id="EGF97988.1"/>
    </source>
</evidence>
<keyword evidence="1" id="KW-0732">Signal</keyword>
<protein>
    <recommendedName>
        <fullName evidence="4">SGNH hydrolase-type esterase domain-containing protein</fullName>
    </recommendedName>
</protein>
<organism evidence="3">
    <name type="scientific">Melampsora larici-populina (strain 98AG31 / pathotype 3-4-7)</name>
    <name type="common">Poplar leaf rust fungus</name>
    <dbReference type="NCBI Taxonomy" id="747676"/>
    <lineage>
        <taxon>Eukaryota</taxon>
        <taxon>Fungi</taxon>
        <taxon>Dikarya</taxon>
        <taxon>Basidiomycota</taxon>
        <taxon>Pucciniomycotina</taxon>
        <taxon>Pucciniomycetes</taxon>
        <taxon>Pucciniales</taxon>
        <taxon>Melampsoraceae</taxon>
        <taxon>Melampsora</taxon>
    </lineage>
</organism>
<keyword evidence="3" id="KW-1185">Reference proteome</keyword>
<feature type="signal peptide" evidence="1">
    <location>
        <begin position="1"/>
        <end position="19"/>
    </location>
</feature>
<dbReference type="VEuPathDB" id="FungiDB:MELLADRAFT_69640"/>
<dbReference type="OrthoDB" id="1600564at2759"/>
<dbReference type="Gene3D" id="3.40.50.1110">
    <property type="entry name" value="SGNH hydrolase"/>
    <property type="match status" value="1"/>
</dbReference>
<dbReference type="RefSeq" id="XP_007418742.1">
    <property type="nucleotide sequence ID" value="XM_007418680.1"/>
</dbReference>
<name>F4SBI8_MELLP</name>
<gene>
    <name evidence="2" type="ORF">MELLADRAFT_69640</name>
</gene>
<dbReference type="SUPFAM" id="SSF52266">
    <property type="entry name" value="SGNH hydrolase"/>
    <property type="match status" value="1"/>
</dbReference>
<dbReference type="Proteomes" id="UP000001072">
    <property type="component" value="Unassembled WGS sequence"/>
</dbReference>
<proteinExistence type="predicted"/>
<dbReference type="EMBL" id="GL883190">
    <property type="protein sequence ID" value="EGF97988.1"/>
    <property type="molecule type" value="Genomic_DNA"/>
</dbReference>
<reference evidence="3" key="1">
    <citation type="journal article" date="2011" name="Proc. Natl. Acad. Sci. U.S.A.">
        <title>Obligate biotrophy features unraveled by the genomic analysis of rust fungi.</title>
        <authorList>
            <person name="Duplessis S."/>
            <person name="Cuomo C.A."/>
            <person name="Lin Y.-C."/>
            <person name="Aerts A."/>
            <person name="Tisserant E."/>
            <person name="Veneault-Fourrey C."/>
            <person name="Joly D.L."/>
            <person name="Hacquard S."/>
            <person name="Amselem J."/>
            <person name="Cantarel B.L."/>
            <person name="Chiu R."/>
            <person name="Coutinho P.M."/>
            <person name="Feau N."/>
            <person name="Field M."/>
            <person name="Frey P."/>
            <person name="Gelhaye E."/>
            <person name="Goldberg J."/>
            <person name="Grabherr M.G."/>
            <person name="Kodira C.D."/>
            <person name="Kohler A."/>
            <person name="Kuees U."/>
            <person name="Lindquist E.A."/>
            <person name="Lucas S.M."/>
            <person name="Mago R."/>
            <person name="Mauceli E."/>
            <person name="Morin E."/>
            <person name="Murat C."/>
            <person name="Pangilinan J.L."/>
            <person name="Park R."/>
            <person name="Pearson M."/>
            <person name="Quesneville H."/>
            <person name="Rouhier N."/>
            <person name="Sakthikumar S."/>
            <person name="Salamov A.A."/>
            <person name="Schmutz J."/>
            <person name="Selles B."/>
            <person name="Shapiro H."/>
            <person name="Tanguay P."/>
            <person name="Tuskan G.A."/>
            <person name="Henrissat B."/>
            <person name="Van de Peer Y."/>
            <person name="Rouze P."/>
            <person name="Ellis J.G."/>
            <person name="Dodds P.N."/>
            <person name="Schein J.E."/>
            <person name="Zhong S."/>
            <person name="Hamelin R.C."/>
            <person name="Grigoriev I.V."/>
            <person name="Szabo L.J."/>
            <person name="Martin F."/>
        </authorList>
    </citation>
    <scope>NUCLEOTIDE SEQUENCE [LARGE SCALE GENOMIC DNA]</scope>
    <source>
        <strain evidence="3">98AG31 / pathotype 3-4-7</strain>
    </source>
</reference>
<accession>F4SBI8</accession>
<dbReference type="AlphaFoldDB" id="F4SBI8"/>
<dbReference type="Pfam" id="PF00657">
    <property type="entry name" value="Lipase_GDSL"/>
    <property type="match status" value="1"/>
</dbReference>
<evidence type="ECO:0008006" key="4">
    <source>
        <dbReference type="Google" id="ProtNLM"/>
    </source>
</evidence>
<evidence type="ECO:0000313" key="3">
    <source>
        <dbReference type="Proteomes" id="UP000001072"/>
    </source>
</evidence>